<protein>
    <submittedName>
        <fullName evidence="4">Na(+)/H(+) exchange regulatory cofactor NHE-RF3-like</fullName>
    </submittedName>
</protein>
<dbReference type="FunCoup" id="A0A1V9XLC7">
    <property type="interactions" value="2"/>
</dbReference>
<feature type="compositionally biased region" description="Basic and acidic residues" evidence="2">
    <location>
        <begin position="226"/>
        <end position="255"/>
    </location>
</feature>
<dbReference type="AlphaFoldDB" id="A0A1V9XLC7"/>
<dbReference type="EMBL" id="MNPL01008298">
    <property type="protein sequence ID" value="OQR74289.1"/>
    <property type="molecule type" value="Genomic_DNA"/>
</dbReference>
<feature type="region of interest" description="Disordered" evidence="2">
    <location>
        <begin position="55"/>
        <end position="127"/>
    </location>
</feature>
<organism evidence="4 5">
    <name type="scientific">Tropilaelaps mercedesae</name>
    <dbReference type="NCBI Taxonomy" id="418985"/>
    <lineage>
        <taxon>Eukaryota</taxon>
        <taxon>Metazoa</taxon>
        <taxon>Ecdysozoa</taxon>
        <taxon>Arthropoda</taxon>
        <taxon>Chelicerata</taxon>
        <taxon>Arachnida</taxon>
        <taxon>Acari</taxon>
        <taxon>Parasitiformes</taxon>
        <taxon>Mesostigmata</taxon>
        <taxon>Gamasina</taxon>
        <taxon>Dermanyssoidea</taxon>
        <taxon>Laelapidae</taxon>
        <taxon>Tropilaelaps</taxon>
    </lineage>
</organism>
<dbReference type="InterPro" id="IPR036034">
    <property type="entry name" value="PDZ_sf"/>
</dbReference>
<accession>A0A1V9XLC7</accession>
<dbReference type="Proteomes" id="UP000192247">
    <property type="component" value="Unassembled WGS sequence"/>
</dbReference>
<evidence type="ECO:0000313" key="4">
    <source>
        <dbReference type="EMBL" id="OQR74289.1"/>
    </source>
</evidence>
<dbReference type="InterPro" id="IPR051067">
    <property type="entry name" value="NHER"/>
</dbReference>
<comment type="caution">
    <text evidence="4">The sequence shown here is derived from an EMBL/GenBank/DDBJ whole genome shotgun (WGS) entry which is preliminary data.</text>
</comment>
<dbReference type="PANTHER" id="PTHR14191:SF28">
    <property type="entry name" value="GH04176P-RELATED"/>
    <property type="match status" value="1"/>
</dbReference>
<evidence type="ECO:0000256" key="1">
    <source>
        <dbReference type="ARBA" id="ARBA00022737"/>
    </source>
</evidence>
<keyword evidence="5" id="KW-1185">Reference proteome</keyword>
<dbReference type="GO" id="GO:0043495">
    <property type="term" value="F:protein-membrane adaptor activity"/>
    <property type="evidence" value="ECO:0007669"/>
    <property type="project" value="TreeGrafter"/>
</dbReference>
<evidence type="ECO:0000313" key="5">
    <source>
        <dbReference type="Proteomes" id="UP000192247"/>
    </source>
</evidence>
<keyword evidence="1" id="KW-0677">Repeat</keyword>
<feature type="compositionally biased region" description="Low complexity" evidence="2">
    <location>
        <begin position="256"/>
        <end position="270"/>
    </location>
</feature>
<dbReference type="CDD" id="cd06768">
    <property type="entry name" value="PDZ_NHERF-like"/>
    <property type="match status" value="1"/>
</dbReference>
<proteinExistence type="predicted"/>
<name>A0A1V9XLC7_9ACAR</name>
<sequence length="403" mass="44497">MVNGENVENLTHHDIVDRIKAVPNETTLLVVDDVTHKYYRDRGIQISSSLKNVLRLETPPTNPRNNKAINNNSTSSPATTNVSHTQNNSPNTPSNSTTATSNEDKQQRMMPPLPSTPPPLADSPDDVTNNLVPRLCLLRKWPDYEGYGFNLHADKTNNLHYIGEVDEGSPAKLGGLQPSDRLVEVNGTNIDNIAHHEIIERIKSNPNQTELLVVCKETDRLYREKQVVPRSDMREVRHLATPSRDADHMEEHDGSSKSSSPKMLPSTPSSNRSEELSPISTADDYVTELSPTPSNNAEPPAYSETRNGRGSAEVATSSPEPLTEADGHNHSKDLNERMAGATLNGGSNDSNATTPQAEMGGNVSPIFSMKASDVREMLKQRKKKDPRGQNMDLMQKFKIMEQL</sequence>
<dbReference type="GO" id="GO:0072659">
    <property type="term" value="P:protein localization to plasma membrane"/>
    <property type="evidence" value="ECO:0007669"/>
    <property type="project" value="TreeGrafter"/>
</dbReference>
<reference evidence="4 5" key="1">
    <citation type="journal article" date="2017" name="Gigascience">
        <title>Draft genome of the honey bee ectoparasitic mite, Tropilaelaps mercedesae, is shaped by the parasitic life history.</title>
        <authorList>
            <person name="Dong X."/>
            <person name="Armstrong S.D."/>
            <person name="Xia D."/>
            <person name="Makepeace B.L."/>
            <person name="Darby A.C."/>
            <person name="Kadowaki T."/>
        </authorList>
    </citation>
    <scope>NUCLEOTIDE SEQUENCE [LARGE SCALE GENOMIC DNA]</scope>
    <source>
        <strain evidence="4">Wuxi-XJTLU</strain>
    </source>
</reference>
<gene>
    <name evidence="4" type="ORF">BIW11_09179</name>
</gene>
<feature type="region of interest" description="Disordered" evidence="2">
    <location>
        <begin position="226"/>
        <end position="364"/>
    </location>
</feature>
<dbReference type="PROSITE" id="PS50106">
    <property type="entry name" value="PDZ"/>
    <property type="match status" value="1"/>
</dbReference>
<feature type="compositionally biased region" description="Pro residues" evidence="2">
    <location>
        <begin position="111"/>
        <end position="121"/>
    </location>
</feature>
<feature type="compositionally biased region" description="Low complexity" evidence="2">
    <location>
        <begin position="70"/>
        <end position="101"/>
    </location>
</feature>
<dbReference type="OrthoDB" id="10007415at2759"/>
<dbReference type="GO" id="GO:0016324">
    <property type="term" value="C:apical plasma membrane"/>
    <property type="evidence" value="ECO:0007669"/>
    <property type="project" value="TreeGrafter"/>
</dbReference>
<dbReference type="STRING" id="418985.A0A1V9XLC7"/>
<dbReference type="InterPro" id="IPR001478">
    <property type="entry name" value="PDZ"/>
</dbReference>
<dbReference type="Gene3D" id="2.30.42.10">
    <property type="match status" value="2"/>
</dbReference>
<feature type="compositionally biased region" description="Polar residues" evidence="2">
    <location>
        <begin position="344"/>
        <end position="356"/>
    </location>
</feature>
<dbReference type="Pfam" id="PF00595">
    <property type="entry name" value="PDZ"/>
    <property type="match status" value="1"/>
</dbReference>
<feature type="compositionally biased region" description="Basic and acidic residues" evidence="2">
    <location>
        <begin position="325"/>
        <end position="336"/>
    </location>
</feature>
<feature type="domain" description="PDZ" evidence="3">
    <location>
        <begin position="135"/>
        <end position="217"/>
    </location>
</feature>
<dbReference type="SMART" id="SM00228">
    <property type="entry name" value="PDZ"/>
    <property type="match status" value="1"/>
</dbReference>
<dbReference type="SUPFAM" id="SSF50156">
    <property type="entry name" value="PDZ domain-like"/>
    <property type="match status" value="2"/>
</dbReference>
<evidence type="ECO:0000256" key="2">
    <source>
        <dbReference type="SAM" id="MobiDB-lite"/>
    </source>
</evidence>
<evidence type="ECO:0000259" key="3">
    <source>
        <dbReference type="PROSITE" id="PS50106"/>
    </source>
</evidence>
<dbReference type="PANTHER" id="PTHR14191">
    <property type="entry name" value="PDZ DOMAIN CONTAINING PROTEIN"/>
    <property type="match status" value="1"/>
</dbReference>
<dbReference type="InParanoid" id="A0A1V9XLC7"/>